<keyword evidence="7" id="KW-0378">Hydrolase</keyword>
<feature type="compositionally biased region" description="Basic and acidic residues" evidence="4">
    <location>
        <begin position="315"/>
        <end position="339"/>
    </location>
</feature>
<dbReference type="PANTHER" id="PTHR10628:SF30">
    <property type="entry name" value="EXO-ALPHA-SIALIDASE"/>
    <property type="match status" value="1"/>
</dbReference>
<organism evidence="7 8">
    <name type="scientific">Chitinophaga caseinilytica</name>
    <dbReference type="NCBI Taxonomy" id="2267521"/>
    <lineage>
        <taxon>Bacteria</taxon>
        <taxon>Pseudomonadati</taxon>
        <taxon>Bacteroidota</taxon>
        <taxon>Chitinophagia</taxon>
        <taxon>Chitinophagales</taxon>
        <taxon>Chitinophagaceae</taxon>
        <taxon>Chitinophaga</taxon>
    </lineage>
</organism>
<gene>
    <name evidence="7" type="ORF">WJU22_21500</name>
</gene>
<feature type="domain" description="Sialidase" evidence="6">
    <location>
        <begin position="63"/>
        <end position="308"/>
    </location>
</feature>
<sequence>MKYIQKLLALVCIAPMALACNDGQEKVFPKIEPPSTVLPYVFQQGTEGYSCFRIPAIVMTNNGQLLAFAEGRKNDCSDEGDIDLVMKRSLDSGKTWSKLQLVWSDADNTCGNPAPVVDRNTGTIRLLMTWNFGHDDIGKINAGTSKDTRRVYLTSSTDNGNTWDAPKEITTTVKAPGWGWYATGPCHGIQITQGEYKNRMVVPCDYMEVGAGRRGNSHVIYSDDAGASWKLGGKVPQISGLNPNESTVAELSDGRLMLNMRVGGNDYKRLASISSDGGLTWGAAYDEAMLTDPVCQGSLLSAMVKGSHRLFFEPRRHHPHEYDRSHERRRRGEMGQEKPRVRRAFRLFRPRDAGRFENRAAV</sequence>
<keyword evidence="8" id="KW-1185">Reference proteome</keyword>
<reference evidence="7 8" key="1">
    <citation type="submission" date="2024-03" db="EMBL/GenBank/DDBJ databases">
        <title>Chitinophaga caseinilytica sp. nov., a casein hydrolysing bacterium isolated from forest soil.</title>
        <authorList>
            <person name="Lee D.S."/>
            <person name="Han D.M."/>
            <person name="Baek J.H."/>
            <person name="Choi D.G."/>
            <person name="Jeon J.H."/>
            <person name="Jeon C.O."/>
        </authorList>
    </citation>
    <scope>NUCLEOTIDE SEQUENCE [LARGE SCALE GENOMIC DNA]</scope>
    <source>
        <strain evidence="7 8">KACC 19118</strain>
    </source>
</reference>
<evidence type="ECO:0000256" key="4">
    <source>
        <dbReference type="SAM" id="MobiDB-lite"/>
    </source>
</evidence>
<name>A0ABZ2Z155_9BACT</name>
<feature type="region of interest" description="Disordered" evidence="4">
    <location>
        <begin position="315"/>
        <end position="342"/>
    </location>
</feature>
<comment type="similarity">
    <text evidence="2">Belongs to the glycosyl hydrolase 33 family.</text>
</comment>
<evidence type="ECO:0000313" key="8">
    <source>
        <dbReference type="Proteomes" id="UP001449657"/>
    </source>
</evidence>
<dbReference type="PROSITE" id="PS51257">
    <property type="entry name" value="PROKAR_LIPOPROTEIN"/>
    <property type="match status" value="1"/>
</dbReference>
<feature type="chain" id="PRO_5045506841" description="exo-alpha-sialidase" evidence="5">
    <location>
        <begin position="20"/>
        <end position="362"/>
    </location>
</feature>
<evidence type="ECO:0000256" key="1">
    <source>
        <dbReference type="ARBA" id="ARBA00000427"/>
    </source>
</evidence>
<comment type="catalytic activity">
    <reaction evidence="1">
        <text>Hydrolysis of alpha-(2-&gt;3)-, alpha-(2-&gt;6)-, alpha-(2-&gt;8)- glycosidic linkages of terminal sialic acid residues in oligosaccharides, glycoproteins, glycolipids, colominic acid and synthetic substrates.</text>
        <dbReference type="EC" id="3.2.1.18"/>
    </reaction>
</comment>
<dbReference type="RefSeq" id="WP_341840231.1">
    <property type="nucleotide sequence ID" value="NZ_CP149792.1"/>
</dbReference>
<dbReference type="EMBL" id="CP150096">
    <property type="protein sequence ID" value="WZN45479.1"/>
    <property type="molecule type" value="Genomic_DNA"/>
</dbReference>
<accession>A0ABZ2Z155</accession>
<evidence type="ECO:0000256" key="3">
    <source>
        <dbReference type="ARBA" id="ARBA00012733"/>
    </source>
</evidence>
<evidence type="ECO:0000313" key="7">
    <source>
        <dbReference type="EMBL" id="WZN45479.1"/>
    </source>
</evidence>
<evidence type="ECO:0000256" key="2">
    <source>
        <dbReference type="ARBA" id="ARBA00009348"/>
    </source>
</evidence>
<dbReference type="SUPFAM" id="SSF50939">
    <property type="entry name" value="Sialidases"/>
    <property type="match status" value="1"/>
</dbReference>
<dbReference type="GO" id="GO:0016798">
    <property type="term" value="F:hydrolase activity, acting on glycosyl bonds"/>
    <property type="evidence" value="ECO:0007669"/>
    <property type="project" value="UniProtKB-KW"/>
</dbReference>
<dbReference type="Proteomes" id="UP001449657">
    <property type="component" value="Chromosome"/>
</dbReference>
<proteinExistence type="inferred from homology"/>
<protein>
    <recommendedName>
        <fullName evidence="3">exo-alpha-sialidase</fullName>
        <ecNumber evidence="3">3.2.1.18</ecNumber>
    </recommendedName>
</protein>
<keyword evidence="7" id="KW-0326">Glycosidase</keyword>
<evidence type="ECO:0000256" key="5">
    <source>
        <dbReference type="SAM" id="SignalP"/>
    </source>
</evidence>
<dbReference type="PANTHER" id="PTHR10628">
    <property type="entry name" value="SIALIDASE"/>
    <property type="match status" value="1"/>
</dbReference>
<dbReference type="EC" id="3.2.1.18" evidence="3"/>
<dbReference type="InterPro" id="IPR036278">
    <property type="entry name" value="Sialidase_sf"/>
</dbReference>
<dbReference type="InterPro" id="IPR026856">
    <property type="entry name" value="Sialidase_fam"/>
</dbReference>
<dbReference type="Pfam" id="PF13088">
    <property type="entry name" value="BNR_2"/>
    <property type="match status" value="1"/>
</dbReference>
<feature type="signal peptide" evidence="5">
    <location>
        <begin position="1"/>
        <end position="19"/>
    </location>
</feature>
<evidence type="ECO:0000259" key="6">
    <source>
        <dbReference type="Pfam" id="PF13088"/>
    </source>
</evidence>
<dbReference type="Gene3D" id="2.120.10.10">
    <property type="match status" value="1"/>
</dbReference>
<keyword evidence="5" id="KW-0732">Signal</keyword>
<dbReference type="CDD" id="cd15482">
    <property type="entry name" value="Sialidase_non-viral"/>
    <property type="match status" value="1"/>
</dbReference>
<dbReference type="InterPro" id="IPR011040">
    <property type="entry name" value="Sialidase"/>
</dbReference>